<keyword evidence="3" id="KW-1185">Reference proteome</keyword>
<dbReference type="Proteomes" id="UP000192903">
    <property type="component" value="Unassembled WGS sequence"/>
</dbReference>
<dbReference type="RefSeq" id="WP_085420509.1">
    <property type="nucleotide sequence ID" value="NZ_FXAF01000002.1"/>
</dbReference>
<dbReference type="SUPFAM" id="SSF55298">
    <property type="entry name" value="YjgF-like"/>
    <property type="match status" value="1"/>
</dbReference>
<dbReference type="InterPro" id="IPR006175">
    <property type="entry name" value="YjgF/YER057c/UK114"/>
</dbReference>
<dbReference type="OrthoDB" id="9803101at2"/>
<gene>
    <name evidence="2" type="ORF">SAMN02982989_5142</name>
</gene>
<accession>A0A1X7D7Q3</accession>
<dbReference type="InterPro" id="IPR035709">
    <property type="entry name" value="YoaB-like"/>
</dbReference>
<name>A0A1X7D7Q3_9HYPH</name>
<dbReference type="Pfam" id="PF01042">
    <property type="entry name" value="Ribonuc_L-PSP"/>
    <property type="match status" value="1"/>
</dbReference>
<dbReference type="InterPro" id="IPR035959">
    <property type="entry name" value="RutC-like_sf"/>
</dbReference>
<proteinExistence type="inferred from homology"/>
<comment type="similarity">
    <text evidence="1">Belongs to the RutC family.</text>
</comment>
<dbReference type="PROSITE" id="PS01094">
    <property type="entry name" value="UPF0076"/>
    <property type="match status" value="1"/>
</dbReference>
<dbReference type="STRING" id="464029.SAMN02982989_5142"/>
<evidence type="ECO:0000313" key="2">
    <source>
        <dbReference type="EMBL" id="SMF10226.1"/>
    </source>
</evidence>
<evidence type="ECO:0000313" key="3">
    <source>
        <dbReference type="Proteomes" id="UP000192903"/>
    </source>
</evidence>
<protein>
    <submittedName>
        <fullName evidence="2">Enamine deaminase RidA, house cleaning of reactive enamine intermediates, YjgF/YER057c/UK114 family</fullName>
    </submittedName>
</protein>
<dbReference type="PANTHER" id="PTHR47328:SF1">
    <property type="entry name" value="RUTC FAMILY PROTEIN YOAB"/>
    <property type="match status" value="1"/>
</dbReference>
<dbReference type="EMBL" id="FXAF01000002">
    <property type="protein sequence ID" value="SMF10226.1"/>
    <property type="molecule type" value="Genomic_DNA"/>
</dbReference>
<dbReference type="CDD" id="cd06150">
    <property type="entry name" value="YjgF_YER057c_UK114_like_2"/>
    <property type="match status" value="1"/>
</dbReference>
<dbReference type="Gene3D" id="3.30.1330.40">
    <property type="entry name" value="RutC-like"/>
    <property type="match status" value="1"/>
</dbReference>
<dbReference type="InterPro" id="IPR019897">
    <property type="entry name" value="RidA_CS"/>
</dbReference>
<organism evidence="2 3">
    <name type="scientific">Xaviernesmea oryzae</name>
    <dbReference type="NCBI Taxonomy" id="464029"/>
    <lineage>
        <taxon>Bacteria</taxon>
        <taxon>Pseudomonadati</taxon>
        <taxon>Pseudomonadota</taxon>
        <taxon>Alphaproteobacteria</taxon>
        <taxon>Hyphomicrobiales</taxon>
        <taxon>Rhizobiaceae</taxon>
        <taxon>Rhizobium/Agrobacterium group</taxon>
        <taxon>Xaviernesmea</taxon>
    </lineage>
</organism>
<dbReference type="AlphaFoldDB" id="A0A1X7D7Q3"/>
<reference evidence="3" key="1">
    <citation type="submission" date="2017-04" db="EMBL/GenBank/DDBJ databases">
        <authorList>
            <person name="Varghese N."/>
            <person name="Submissions S."/>
        </authorList>
    </citation>
    <scope>NUCLEOTIDE SEQUENCE [LARGE SCALE GENOMIC DNA]</scope>
    <source>
        <strain evidence="3">B4P</strain>
    </source>
</reference>
<evidence type="ECO:0000256" key="1">
    <source>
        <dbReference type="ARBA" id="ARBA00010552"/>
    </source>
</evidence>
<dbReference type="PANTHER" id="PTHR47328">
    <property type="match status" value="1"/>
</dbReference>
<sequence length="116" mass="12931">MIKRHRKHRIMHGAVEHNGVLYLGGHAAGDISVGMKEQTQQTCAKLDEVLAECGSDKKHILSARIYLSDMSRKEEMNEAWLEWIDGDDLPSRATIGVADLGDPKRLIEIVLIAAKK</sequence>